<keyword evidence="13" id="KW-1185">Reference proteome</keyword>
<keyword evidence="6" id="KW-0630">Potassium</keyword>
<dbReference type="InterPro" id="IPR038770">
    <property type="entry name" value="Na+/solute_symporter_sf"/>
</dbReference>
<evidence type="ECO:0000256" key="6">
    <source>
        <dbReference type="ARBA" id="ARBA00022958"/>
    </source>
</evidence>
<gene>
    <name evidence="12" type="ORF">P8627_03185</name>
</gene>
<evidence type="ECO:0000256" key="10">
    <source>
        <dbReference type="SAM" id="Phobius"/>
    </source>
</evidence>
<keyword evidence="7 10" id="KW-1133">Transmembrane helix</keyword>
<accession>A0ABY8LD89</accession>
<proteinExistence type="predicted"/>
<evidence type="ECO:0000256" key="5">
    <source>
        <dbReference type="ARBA" id="ARBA00022692"/>
    </source>
</evidence>
<organism evidence="12 13">
    <name type="scientific">Jannaschia ovalis</name>
    <dbReference type="NCBI Taxonomy" id="3038773"/>
    <lineage>
        <taxon>Bacteria</taxon>
        <taxon>Pseudomonadati</taxon>
        <taxon>Pseudomonadota</taxon>
        <taxon>Alphaproteobacteria</taxon>
        <taxon>Rhodobacterales</taxon>
        <taxon>Roseobacteraceae</taxon>
        <taxon>Jannaschia</taxon>
    </lineage>
</organism>
<feature type="transmembrane region" description="Helical" evidence="10">
    <location>
        <begin position="317"/>
        <end position="337"/>
    </location>
</feature>
<evidence type="ECO:0000256" key="3">
    <source>
        <dbReference type="ARBA" id="ARBA00022449"/>
    </source>
</evidence>
<evidence type="ECO:0000313" key="12">
    <source>
        <dbReference type="EMBL" id="WGH79283.1"/>
    </source>
</evidence>
<keyword evidence="3" id="KW-0050">Antiport</keyword>
<feature type="transmembrane region" description="Helical" evidence="10">
    <location>
        <begin position="85"/>
        <end position="107"/>
    </location>
</feature>
<dbReference type="Proteomes" id="UP001243420">
    <property type="component" value="Chromosome"/>
</dbReference>
<evidence type="ECO:0000256" key="1">
    <source>
        <dbReference type="ARBA" id="ARBA00004141"/>
    </source>
</evidence>
<feature type="transmembrane region" description="Helical" evidence="10">
    <location>
        <begin position="113"/>
        <end position="133"/>
    </location>
</feature>
<evidence type="ECO:0000259" key="11">
    <source>
        <dbReference type="PROSITE" id="PS51201"/>
    </source>
</evidence>
<keyword evidence="4" id="KW-0633">Potassium transport</keyword>
<evidence type="ECO:0000256" key="2">
    <source>
        <dbReference type="ARBA" id="ARBA00022448"/>
    </source>
</evidence>
<sequence>MESFLFQAAIYLAAATLCVPLAVRFGFGSVLGYLVAGILIGPVTGLVGSEAESLQHFAEFGVVMLLFVIGLELDPRALWDMRMRLLGLGMGQILLTMGAVTGIAILLGLTWQIALAIGMIFALSSTAIVMQTLDEKELTPTRGGRSAFSVLLAQDIVVIPMLALMPLLGSGRVGSGDHGEEPLGDGGGATMQAEVSHWVETLPGWGLTALTVAAVAVVILGGMFLTRPVFNFAGRAGLSEMNTIVSLLFVIGVAVLMMMVGLSPALGTFLAGVVLANSEFRHELEADIAPFKGILLGLFFITVGAGIDFATFLGAPFLVLGTVIGLMAIKGVILYLLALLARLKGRDRILFTLSLAQAGEFGFVLTSVALADGVFGREVSGILLLAIAFSMLLTPLLFVLYERLALHAHEGEAMPDDEIDQRAEVIIAGVGRFGQVVHRMLQGAGIKTVVLDRDVETIRLLREFGIKTYMGDPTRPELLEAAGLSEAKVLVVALDNRADAVKLTRMAKAMNPDIEIVARAYDRVHVYELYRAGARDIVREMFDSSLRAGRYALEKLGWSETDAHRAREAFYRHDRETLLDLAKLWKPGVPIRENPEYTARAREHSRGLENALLTRFGEDDEAAEASAEEPAAKPAE</sequence>
<feature type="transmembrane region" description="Helical" evidence="10">
    <location>
        <begin position="54"/>
        <end position="73"/>
    </location>
</feature>
<dbReference type="PANTHER" id="PTHR46157:SF4">
    <property type="entry name" value="K(+) EFFLUX ANTIPORTER 3, CHLOROPLASTIC"/>
    <property type="match status" value="1"/>
</dbReference>
<dbReference type="EMBL" id="CP122537">
    <property type="protein sequence ID" value="WGH79283.1"/>
    <property type="molecule type" value="Genomic_DNA"/>
</dbReference>
<evidence type="ECO:0000256" key="4">
    <source>
        <dbReference type="ARBA" id="ARBA00022538"/>
    </source>
</evidence>
<dbReference type="PROSITE" id="PS51201">
    <property type="entry name" value="RCK_N"/>
    <property type="match status" value="1"/>
</dbReference>
<evidence type="ECO:0000256" key="9">
    <source>
        <dbReference type="ARBA" id="ARBA00023136"/>
    </source>
</evidence>
<feature type="domain" description="RCK N-terminal" evidence="11">
    <location>
        <begin position="422"/>
        <end position="539"/>
    </location>
</feature>
<evidence type="ECO:0000256" key="7">
    <source>
        <dbReference type="ARBA" id="ARBA00022989"/>
    </source>
</evidence>
<feature type="transmembrane region" description="Helical" evidence="10">
    <location>
        <begin position="247"/>
        <end position="276"/>
    </location>
</feature>
<comment type="subcellular location">
    <subcellularLocation>
        <location evidence="1">Membrane</location>
        <topology evidence="1">Multi-pass membrane protein</topology>
    </subcellularLocation>
</comment>
<feature type="transmembrane region" description="Helical" evidence="10">
    <location>
        <begin position="30"/>
        <end position="48"/>
    </location>
</feature>
<name>A0ABY8LD89_9RHOB</name>
<dbReference type="Gene3D" id="3.40.50.720">
    <property type="entry name" value="NAD(P)-binding Rossmann-like Domain"/>
    <property type="match status" value="1"/>
</dbReference>
<dbReference type="InterPro" id="IPR003148">
    <property type="entry name" value="RCK_N"/>
</dbReference>
<feature type="transmembrane region" description="Helical" evidence="10">
    <location>
        <begin position="382"/>
        <end position="401"/>
    </location>
</feature>
<feature type="transmembrane region" description="Helical" evidence="10">
    <location>
        <begin position="288"/>
        <end position="310"/>
    </location>
</feature>
<reference evidence="12 13" key="1">
    <citation type="submission" date="2023-04" db="EMBL/GenBank/DDBJ databases">
        <title>Jannaschia ovalis sp. nov., a marine bacterium isolated from sea tidal flat.</title>
        <authorList>
            <person name="Kwon D.Y."/>
            <person name="Kim J.-J."/>
        </authorList>
    </citation>
    <scope>NUCLEOTIDE SEQUENCE [LARGE SCALE GENOMIC DNA]</scope>
    <source>
        <strain evidence="12 13">GRR-S6-38</strain>
    </source>
</reference>
<feature type="transmembrane region" description="Helical" evidence="10">
    <location>
        <begin position="205"/>
        <end position="226"/>
    </location>
</feature>
<feature type="transmembrane region" description="Helical" evidence="10">
    <location>
        <begin position="6"/>
        <end position="23"/>
    </location>
</feature>
<dbReference type="InterPro" id="IPR006153">
    <property type="entry name" value="Cation/H_exchanger_TM"/>
</dbReference>
<dbReference type="PANTHER" id="PTHR46157">
    <property type="entry name" value="K(+) EFFLUX ANTIPORTER 3, CHLOROPLASTIC"/>
    <property type="match status" value="1"/>
</dbReference>
<dbReference type="SUPFAM" id="SSF51735">
    <property type="entry name" value="NAD(P)-binding Rossmann-fold domains"/>
    <property type="match status" value="1"/>
</dbReference>
<feature type="transmembrane region" description="Helical" evidence="10">
    <location>
        <begin position="145"/>
        <end position="168"/>
    </location>
</feature>
<keyword evidence="8" id="KW-0406">Ion transport</keyword>
<dbReference type="RefSeq" id="WP_279966091.1">
    <property type="nucleotide sequence ID" value="NZ_CP122537.1"/>
</dbReference>
<keyword evidence="5 10" id="KW-0812">Transmembrane</keyword>
<evidence type="ECO:0000313" key="13">
    <source>
        <dbReference type="Proteomes" id="UP001243420"/>
    </source>
</evidence>
<dbReference type="Gene3D" id="1.20.1530.20">
    <property type="match status" value="1"/>
</dbReference>
<feature type="transmembrane region" description="Helical" evidence="10">
    <location>
        <begin position="349"/>
        <end position="370"/>
    </location>
</feature>
<keyword evidence="9 10" id="KW-0472">Membrane</keyword>
<dbReference type="Pfam" id="PF02254">
    <property type="entry name" value="TrkA_N"/>
    <property type="match status" value="1"/>
</dbReference>
<dbReference type="Pfam" id="PF00999">
    <property type="entry name" value="Na_H_Exchanger"/>
    <property type="match status" value="1"/>
</dbReference>
<evidence type="ECO:0000256" key="8">
    <source>
        <dbReference type="ARBA" id="ARBA00023065"/>
    </source>
</evidence>
<dbReference type="InterPro" id="IPR036291">
    <property type="entry name" value="NAD(P)-bd_dom_sf"/>
</dbReference>
<keyword evidence="2" id="KW-0813">Transport</keyword>
<protein>
    <submittedName>
        <fullName evidence="12">Cation:proton antiporter</fullName>
    </submittedName>
</protein>